<comment type="caution">
    <text evidence="1">The sequence shown here is derived from an EMBL/GenBank/DDBJ whole genome shotgun (WGS) entry which is preliminary data.</text>
</comment>
<gene>
    <name evidence="1" type="ORF">ACAOBT_LOCUS29186</name>
</gene>
<accession>A0A9P0M509</accession>
<proteinExistence type="predicted"/>
<evidence type="ECO:0000313" key="1">
    <source>
        <dbReference type="EMBL" id="CAH2006596.1"/>
    </source>
</evidence>
<keyword evidence="2" id="KW-1185">Reference proteome</keyword>
<dbReference type="AlphaFoldDB" id="A0A9P0M509"/>
<dbReference type="EMBL" id="CAKOFQ010007696">
    <property type="protein sequence ID" value="CAH2006596.1"/>
    <property type="molecule type" value="Genomic_DNA"/>
</dbReference>
<evidence type="ECO:0000313" key="2">
    <source>
        <dbReference type="Proteomes" id="UP001152888"/>
    </source>
</evidence>
<dbReference type="Proteomes" id="UP001152888">
    <property type="component" value="Unassembled WGS sequence"/>
</dbReference>
<organism evidence="1 2">
    <name type="scientific">Acanthoscelides obtectus</name>
    <name type="common">Bean weevil</name>
    <name type="synonym">Bruchus obtectus</name>
    <dbReference type="NCBI Taxonomy" id="200917"/>
    <lineage>
        <taxon>Eukaryota</taxon>
        <taxon>Metazoa</taxon>
        <taxon>Ecdysozoa</taxon>
        <taxon>Arthropoda</taxon>
        <taxon>Hexapoda</taxon>
        <taxon>Insecta</taxon>
        <taxon>Pterygota</taxon>
        <taxon>Neoptera</taxon>
        <taxon>Endopterygota</taxon>
        <taxon>Coleoptera</taxon>
        <taxon>Polyphaga</taxon>
        <taxon>Cucujiformia</taxon>
        <taxon>Chrysomeloidea</taxon>
        <taxon>Chrysomelidae</taxon>
        <taxon>Bruchinae</taxon>
        <taxon>Bruchini</taxon>
        <taxon>Acanthoscelides</taxon>
    </lineage>
</organism>
<sequence length="93" mass="10953">MPGIDWARSLLERHEREINQKVSANLKMSRARISRDIVVEYFNNLRETLKDLPAANVFNYDETNFQDDPGKHFVVEPSIQNAYATLQRQQYQL</sequence>
<protein>
    <submittedName>
        <fullName evidence="1">Uncharacterized protein</fullName>
    </submittedName>
</protein>
<reference evidence="1" key="1">
    <citation type="submission" date="2022-03" db="EMBL/GenBank/DDBJ databases">
        <authorList>
            <person name="Sayadi A."/>
        </authorList>
    </citation>
    <scope>NUCLEOTIDE SEQUENCE</scope>
</reference>
<name>A0A9P0M509_ACAOB</name>
<dbReference type="OrthoDB" id="8193167at2759"/>